<organism evidence="2">
    <name type="scientific">Amphimedon queenslandica</name>
    <name type="common">Sponge</name>
    <dbReference type="NCBI Taxonomy" id="400682"/>
    <lineage>
        <taxon>Eukaryota</taxon>
        <taxon>Metazoa</taxon>
        <taxon>Porifera</taxon>
        <taxon>Demospongiae</taxon>
        <taxon>Heteroscleromorpha</taxon>
        <taxon>Haplosclerida</taxon>
        <taxon>Niphatidae</taxon>
        <taxon>Amphimedon</taxon>
    </lineage>
</organism>
<accession>A0A1X7VX39</accession>
<evidence type="ECO:0000256" key="1">
    <source>
        <dbReference type="SAM" id="MobiDB-lite"/>
    </source>
</evidence>
<dbReference type="EnsemblMetazoa" id="Aqu2.1.44451_001">
    <property type="protein sequence ID" value="Aqu2.1.44451_001"/>
    <property type="gene ID" value="Aqu2.1.44451"/>
</dbReference>
<protein>
    <submittedName>
        <fullName evidence="2">Uncharacterized protein</fullName>
    </submittedName>
</protein>
<reference evidence="2" key="1">
    <citation type="submission" date="2017-05" db="UniProtKB">
        <authorList>
            <consortium name="EnsemblMetazoa"/>
        </authorList>
    </citation>
    <scope>IDENTIFICATION</scope>
</reference>
<feature type="region of interest" description="Disordered" evidence="1">
    <location>
        <begin position="70"/>
        <end position="91"/>
    </location>
</feature>
<sequence length="91" mass="10311">LNSFNNFKEQCHTKNNEPYFFESAYLYPNDSYDSQLDSPIAIPVGTNGICYIAGIVDVSCINRVEECNGDSNSEDDNFDHNIMYTNKESLP</sequence>
<dbReference type="InParanoid" id="A0A1X7VX39"/>
<dbReference type="AlphaFoldDB" id="A0A1X7VX39"/>
<name>A0A1X7VX39_AMPQE</name>
<proteinExistence type="predicted"/>
<evidence type="ECO:0000313" key="2">
    <source>
        <dbReference type="EnsemblMetazoa" id="Aqu2.1.44451_001"/>
    </source>
</evidence>